<dbReference type="InterPro" id="IPR036188">
    <property type="entry name" value="FAD/NAD-bd_sf"/>
</dbReference>
<dbReference type="Pfam" id="PF07992">
    <property type="entry name" value="Pyr_redox_2"/>
    <property type="match status" value="1"/>
</dbReference>
<dbReference type="Gene3D" id="3.50.50.100">
    <property type="match status" value="1"/>
</dbReference>
<name>A0A5B8MCC1_9CHLO</name>
<dbReference type="AlphaFoldDB" id="A0A5B8MCC1"/>
<dbReference type="InterPro" id="IPR051169">
    <property type="entry name" value="NADH-Q_oxidoreductase"/>
</dbReference>
<accession>A0A5B8MCC1</accession>
<organism evidence="7 8">
    <name type="scientific">Chloropicon primus</name>
    <dbReference type="NCBI Taxonomy" id="1764295"/>
    <lineage>
        <taxon>Eukaryota</taxon>
        <taxon>Viridiplantae</taxon>
        <taxon>Chlorophyta</taxon>
        <taxon>Chloropicophyceae</taxon>
        <taxon>Chloropicales</taxon>
        <taxon>Chloropicaceae</taxon>
        <taxon>Chloropicon</taxon>
    </lineage>
</organism>
<dbReference type="InterPro" id="IPR023753">
    <property type="entry name" value="FAD/NAD-binding_dom"/>
</dbReference>
<evidence type="ECO:0000256" key="4">
    <source>
        <dbReference type="ARBA" id="ARBA00023002"/>
    </source>
</evidence>
<dbReference type="SUPFAM" id="SSF51905">
    <property type="entry name" value="FAD/NAD(P)-binding domain"/>
    <property type="match status" value="2"/>
</dbReference>
<dbReference type="PANTHER" id="PTHR42913:SF4">
    <property type="entry name" value="ALTERNATIVE NAD(P)H-UBIQUINONE OXIDOREDUCTASE C1, CHLOROPLASTIC_MITOCHONDRIAL"/>
    <property type="match status" value="1"/>
</dbReference>
<dbReference type="GO" id="GO:0009507">
    <property type="term" value="C:chloroplast"/>
    <property type="evidence" value="ECO:0007669"/>
    <property type="project" value="TreeGrafter"/>
</dbReference>
<sequence>MGVERVTGAARSVPPLLGMERGRSAGSTTSRDRGSRRGSRPTATTGRGARCKVRASSEAAAATTVSEVHPASAAGSPKICIVGGGFGGLYTALRLTTLVWPGKSKPEITLVDQRDRFVFKPLLYELLTEELDLDEVAPRFVDVLSRTGVNFVQGKVAETLPKGEGDGARGKVELESGEVIEYDYLVMALGSGTRLDMVEGAKEHALPFCNLEDALSLKGYLRGEAERGRKPTLAVVGGGVNGVELAASLVDKYGDRVLVQLMTPGSDILESYPKEQRQNAWNTLSLGKVDVRLGTKVTKIEAGAEGGKYSLSIENVESGEGVVEVDKILWTAGQKPASVGSSPPGATSGSFLKRNEGGSVVTDGTLRMLDSSYVFALGDVAVQEGEQQSKYSLTAQVAFQQSDYVAWNVWSSINKQPLLPFQYQHLGDMMSLGQNEATVGLPVGGLNLTGLPASLLRKTAYIYRMPTLEYSARLGLTWAARLLRGQVK</sequence>
<dbReference type="Proteomes" id="UP000316726">
    <property type="component" value="Chromosome 1"/>
</dbReference>
<dbReference type="PANTHER" id="PTHR42913">
    <property type="entry name" value="APOPTOSIS-INDUCING FACTOR 1"/>
    <property type="match status" value="1"/>
</dbReference>
<evidence type="ECO:0000256" key="2">
    <source>
        <dbReference type="ARBA" id="ARBA00022630"/>
    </source>
</evidence>
<dbReference type="PRINTS" id="PR00411">
    <property type="entry name" value="PNDRDTASEI"/>
</dbReference>
<dbReference type="GO" id="GO:0042372">
    <property type="term" value="P:phylloquinone biosynthetic process"/>
    <property type="evidence" value="ECO:0007669"/>
    <property type="project" value="TreeGrafter"/>
</dbReference>
<evidence type="ECO:0000313" key="7">
    <source>
        <dbReference type="EMBL" id="QDZ18033.1"/>
    </source>
</evidence>
<dbReference type="PRINTS" id="PR00368">
    <property type="entry name" value="FADPNR"/>
</dbReference>
<proteinExistence type="predicted"/>
<gene>
    <name evidence="7" type="ORF">A3770_01p05510</name>
</gene>
<evidence type="ECO:0000256" key="1">
    <source>
        <dbReference type="ARBA" id="ARBA00001974"/>
    </source>
</evidence>
<comment type="cofactor">
    <cofactor evidence="1">
        <name>FAD</name>
        <dbReference type="ChEBI" id="CHEBI:57692"/>
    </cofactor>
</comment>
<feature type="domain" description="FAD/NAD(P)-binding" evidence="6">
    <location>
        <begin position="78"/>
        <end position="401"/>
    </location>
</feature>
<keyword evidence="3" id="KW-0274">FAD</keyword>
<dbReference type="OrthoDB" id="5376590at2759"/>
<evidence type="ECO:0000259" key="6">
    <source>
        <dbReference type="Pfam" id="PF07992"/>
    </source>
</evidence>
<dbReference type="STRING" id="1764295.A0A5B8MCC1"/>
<dbReference type="GO" id="GO:0019646">
    <property type="term" value="P:aerobic electron transport chain"/>
    <property type="evidence" value="ECO:0007669"/>
    <property type="project" value="TreeGrafter"/>
</dbReference>
<keyword evidence="2" id="KW-0285">Flavoprotein</keyword>
<evidence type="ECO:0000313" key="8">
    <source>
        <dbReference type="Proteomes" id="UP000316726"/>
    </source>
</evidence>
<evidence type="ECO:0000256" key="5">
    <source>
        <dbReference type="SAM" id="MobiDB-lite"/>
    </source>
</evidence>
<dbReference type="GO" id="GO:0003955">
    <property type="term" value="F:NAD(P)H dehydrogenase (quinone) activity"/>
    <property type="evidence" value="ECO:0007669"/>
    <property type="project" value="TreeGrafter"/>
</dbReference>
<protein>
    <submittedName>
        <fullName evidence="7">Pyridine nucleotide-disulfide oxidoreductase</fullName>
    </submittedName>
</protein>
<reference evidence="7 8" key="1">
    <citation type="submission" date="2018-07" db="EMBL/GenBank/DDBJ databases">
        <title>The complete nuclear genome of the prasinophyte Chloropicon primus (CCMP1205).</title>
        <authorList>
            <person name="Pombert J.-F."/>
            <person name="Otis C."/>
            <person name="Turmel M."/>
            <person name="Lemieux C."/>
        </authorList>
    </citation>
    <scope>NUCLEOTIDE SEQUENCE [LARGE SCALE GENOMIC DNA]</scope>
    <source>
        <strain evidence="7 8">CCMP1205</strain>
    </source>
</reference>
<keyword evidence="8" id="KW-1185">Reference proteome</keyword>
<dbReference type="EMBL" id="CP031034">
    <property type="protein sequence ID" value="QDZ18033.1"/>
    <property type="molecule type" value="Genomic_DNA"/>
</dbReference>
<evidence type="ECO:0000256" key="3">
    <source>
        <dbReference type="ARBA" id="ARBA00022827"/>
    </source>
</evidence>
<keyword evidence="4" id="KW-0560">Oxidoreductase</keyword>
<feature type="region of interest" description="Disordered" evidence="5">
    <location>
        <begin position="1"/>
        <end position="53"/>
    </location>
</feature>